<keyword evidence="2" id="KW-1185">Reference proteome</keyword>
<organism evidence="1 2">
    <name type="scientific">Micromonospora deserti</name>
    <dbReference type="NCBI Taxonomy" id="2070366"/>
    <lineage>
        <taxon>Bacteria</taxon>
        <taxon>Bacillati</taxon>
        <taxon>Actinomycetota</taxon>
        <taxon>Actinomycetes</taxon>
        <taxon>Micromonosporales</taxon>
        <taxon>Micromonosporaceae</taxon>
        <taxon>Micromonospora</taxon>
    </lineage>
</organism>
<evidence type="ECO:0000313" key="2">
    <source>
        <dbReference type="Proteomes" id="UP000248749"/>
    </source>
</evidence>
<gene>
    <name evidence="1" type="ORF">C1I99_21685</name>
</gene>
<proteinExistence type="predicted"/>
<comment type="caution">
    <text evidence="1">The sequence shown here is derived from an EMBL/GenBank/DDBJ whole genome shotgun (WGS) entry which is preliminary data.</text>
</comment>
<dbReference type="OrthoDB" id="3371101at2"/>
<dbReference type="Proteomes" id="UP000248749">
    <property type="component" value="Unassembled WGS sequence"/>
</dbReference>
<name>A0A2W2D5P8_9ACTN</name>
<sequence>MDADQARTMALEAYADTILPGEKRWPGDRAVAGVSQGGGAVASGALEVLRSAEGGMAPALDALADALNEHARQYAAEAGIELDHDVPPFVSLDYPNRVRLVQRLTGRTHPEREAWISVAMFSTIAFDAAAHTHTVEALAAGHPGLTTIGFRPPDSDGLWRFDSYSYGRQLARPHPHTTPSGSPA</sequence>
<dbReference type="EMBL" id="POUB01000176">
    <property type="protein sequence ID" value="PZF92516.1"/>
    <property type="molecule type" value="Genomic_DNA"/>
</dbReference>
<protein>
    <submittedName>
        <fullName evidence="1">Regulator</fullName>
    </submittedName>
</protein>
<evidence type="ECO:0000313" key="1">
    <source>
        <dbReference type="EMBL" id="PZF92516.1"/>
    </source>
</evidence>
<dbReference type="AlphaFoldDB" id="A0A2W2D5P8"/>
<reference evidence="1 2" key="1">
    <citation type="submission" date="2018-01" db="EMBL/GenBank/DDBJ databases">
        <title>Draft genome sequence of Salinispora sp. 13K206.</title>
        <authorList>
            <person name="Sahin N."/>
            <person name="Saygin H."/>
            <person name="Ay H."/>
        </authorList>
    </citation>
    <scope>NUCLEOTIDE SEQUENCE [LARGE SCALE GENOMIC DNA]</scope>
    <source>
        <strain evidence="1 2">13K206</strain>
    </source>
</reference>
<dbReference type="Pfam" id="PF19449">
    <property type="entry name" value="DUF5987"/>
    <property type="match status" value="1"/>
</dbReference>
<accession>A0A2W2D5P8</accession>
<dbReference type="InterPro" id="IPR046029">
    <property type="entry name" value="DUF5987"/>
</dbReference>